<gene>
    <name evidence="4" type="ordered locus">PHZ_c2527</name>
</gene>
<evidence type="ECO:0000259" key="3">
    <source>
        <dbReference type="Pfam" id="PF22622"/>
    </source>
</evidence>
<dbReference type="KEGG" id="pzu:PHZ_c2527"/>
<dbReference type="SUPFAM" id="SSF54637">
    <property type="entry name" value="Thioesterase/thiol ester dehydrase-isomerase"/>
    <property type="match status" value="2"/>
</dbReference>
<protein>
    <submittedName>
        <fullName evidence="4">Acyl dehydratase</fullName>
    </submittedName>
</protein>
<sequence>MPLDYQRLMTMEPIETVQDLRPRDCILYALGVGVGAERPTDPGELQYVYENGLKTLPTMAVVLAYPGFWAKDPQYGLTWERLLHGEQSVEIHAPLPVEGRLRGVTTIDEIYDKGRDKGAVLYSSRRVYRDLTGELLATVRQSSFLRADGGFGGRADGAPRPHPTPERAPDMTLTAATRPDQALIYRLSGDDNPLHVDPKVAAAGGFDRPILHGLGAFGIVGRALVRSLCDDDPARLRRLDVRFSSPAYPGDRFEIDVWRAPEGCAAFQVRAAGRDVVVQRNGYAEFGA</sequence>
<feature type="domain" description="MaoC-like" evidence="2">
    <location>
        <begin position="164"/>
        <end position="259"/>
    </location>
</feature>
<dbReference type="Proteomes" id="UP000001868">
    <property type="component" value="Chromosome"/>
</dbReference>
<keyword evidence="5" id="KW-1185">Reference proteome</keyword>
<dbReference type="Pfam" id="PF01575">
    <property type="entry name" value="MaoC_dehydratas"/>
    <property type="match status" value="1"/>
</dbReference>
<dbReference type="InterPro" id="IPR002539">
    <property type="entry name" value="MaoC-like_dom"/>
</dbReference>
<dbReference type="GO" id="GO:0044594">
    <property type="term" value="F:17-beta-hydroxysteroid dehydrogenase (NAD+) activity"/>
    <property type="evidence" value="ECO:0007669"/>
    <property type="project" value="TreeGrafter"/>
</dbReference>
<accession>B4RGN0</accession>
<evidence type="ECO:0000259" key="2">
    <source>
        <dbReference type="Pfam" id="PF01575"/>
    </source>
</evidence>
<dbReference type="PANTHER" id="PTHR13078">
    <property type="entry name" value="PEROXISOMAL MULTIFUNCTIONAL ENZYME TYPE 2-RELATED"/>
    <property type="match status" value="1"/>
</dbReference>
<dbReference type="InterPro" id="IPR054357">
    <property type="entry name" value="MFE-2_N"/>
</dbReference>
<dbReference type="GO" id="GO:0003857">
    <property type="term" value="F:(3S)-3-hydroxyacyl-CoA dehydrogenase (NAD+) activity"/>
    <property type="evidence" value="ECO:0007669"/>
    <property type="project" value="TreeGrafter"/>
</dbReference>
<evidence type="ECO:0000313" key="5">
    <source>
        <dbReference type="Proteomes" id="UP000001868"/>
    </source>
</evidence>
<feature type="region of interest" description="Disordered" evidence="1">
    <location>
        <begin position="150"/>
        <end position="170"/>
    </location>
</feature>
<evidence type="ECO:0000256" key="1">
    <source>
        <dbReference type="SAM" id="MobiDB-lite"/>
    </source>
</evidence>
<dbReference type="STRING" id="450851.PHZ_c2527"/>
<dbReference type="InterPro" id="IPR029069">
    <property type="entry name" value="HotDog_dom_sf"/>
</dbReference>
<dbReference type="HOGENOM" id="CLU_040078_1_0_5"/>
<dbReference type="GO" id="GO:0004300">
    <property type="term" value="F:enoyl-CoA hydratase activity"/>
    <property type="evidence" value="ECO:0007669"/>
    <property type="project" value="TreeGrafter"/>
</dbReference>
<evidence type="ECO:0000313" key="4">
    <source>
        <dbReference type="EMBL" id="ACG78936.1"/>
    </source>
</evidence>
<dbReference type="PANTHER" id="PTHR13078:SF56">
    <property type="entry name" value="PEROXISOMAL MULTIFUNCTIONAL ENZYME TYPE 2"/>
    <property type="match status" value="1"/>
</dbReference>
<dbReference type="EMBL" id="CP000747">
    <property type="protein sequence ID" value="ACG78936.1"/>
    <property type="molecule type" value="Genomic_DNA"/>
</dbReference>
<reference evidence="4 5" key="1">
    <citation type="journal article" date="2008" name="BMC Genomics">
        <title>Complete genome of Phenylobacterium zucineum - a novel facultative intracellular bacterium isolated from human erythroleukemia cell line K562.</title>
        <authorList>
            <person name="Luo Y."/>
            <person name="Xu X."/>
            <person name="Ding Z."/>
            <person name="Liu Z."/>
            <person name="Zhang B."/>
            <person name="Yan Z."/>
            <person name="Sun J."/>
            <person name="Hu S."/>
            <person name="Hu X."/>
        </authorList>
    </citation>
    <scope>NUCLEOTIDE SEQUENCE [LARGE SCALE GENOMIC DNA]</scope>
    <source>
        <strain evidence="4 5">HLK1</strain>
    </source>
</reference>
<proteinExistence type="predicted"/>
<dbReference type="Gene3D" id="3.10.129.10">
    <property type="entry name" value="Hotdog Thioesterase"/>
    <property type="match status" value="1"/>
</dbReference>
<name>B4RGN0_PHEZH</name>
<dbReference type="RefSeq" id="WP_012523074.1">
    <property type="nucleotide sequence ID" value="NC_011144.1"/>
</dbReference>
<dbReference type="OrthoDB" id="5522043at2"/>
<dbReference type="Pfam" id="PF22622">
    <property type="entry name" value="MFE-2_hydrat-2_N"/>
    <property type="match status" value="1"/>
</dbReference>
<feature type="compositionally biased region" description="Basic and acidic residues" evidence="1">
    <location>
        <begin position="157"/>
        <end position="169"/>
    </location>
</feature>
<dbReference type="GO" id="GO:0006635">
    <property type="term" value="P:fatty acid beta-oxidation"/>
    <property type="evidence" value="ECO:0007669"/>
    <property type="project" value="TreeGrafter"/>
</dbReference>
<organism evidence="4 5">
    <name type="scientific">Phenylobacterium zucineum (strain HLK1)</name>
    <dbReference type="NCBI Taxonomy" id="450851"/>
    <lineage>
        <taxon>Bacteria</taxon>
        <taxon>Pseudomonadati</taxon>
        <taxon>Pseudomonadota</taxon>
        <taxon>Alphaproteobacteria</taxon>
        <taxon>Caulobacterales</taxon>
        <taxon>Caulobacteraceae</taxon>
        <taxon>Phenylobacterium</taxon>
    </lineage>
</organism>
<dbReference type="CDD" id="cd03448">
    <property type="entry name" value="HDE_HSD"/>
    <property type="match status" value="1"/>
</dbReference>
<feature type="domain" description="Peroxisomal multifunctional enzyme type 2-like N-terminal" evidence="3">
    <location>
        <begin position="22"/>
        <end position="146"/>
    </location>
</feature>
<dbReference type="AlphaFoldDB" id="B4RGN0"/>
<dbReference type="eggNOG" id="COG2030">
    <property type="taxonomic scope" value="Bacteria"/>
</dbReference>